<feature type="transmembrane region" description="Helical" evidence="1">
    <location>
        <begin position="40"/>
        <end position="60"/>
    </location>
</feature>
<dbReference type="AlphaFoldDB" id="A0AAD4QJG0"/>
<feature type="transmembrane region" description="Helical" evidence="1">
    <location>
        <begin position="14"/>
        <end position="33"/>
    </location>
</feature>
<keyword evidence="1" id="KW-1133">Transmembrane helix</keyword>
<keyword evidence="1" id="KW-0472">Membrane</keyword>
<sequence length="127" mass="14666">MFVVCCWLFSGMDIYSIALFFFKYVSVSVSVSVPIPYHPILGFFFFFGFFGQSVSLFFFFSPFNSARLLPQVFNFIYLSEHRNTHTHTSTKDGVLGGMMFFYFILFTFSLLFSLSFPKVMCVVSSSK</sequence>
<dbReference type="Proteomes" id="UP001203297">
    <property type="component" value="Unassembled WGS sequence"/>
</dbReference>
<organism evidence="2 3">
    <name type="scientific">Multifurca ochricompacta</name>
    <dbReference type="NCBI Taxonomy" id="376703"/>
    <lineage>
        <taxon>Eukaryota</taxon>
        <taxon>Fungi</taxon>
        <taxon>Dikarya</taxon>
        <taxon>Basidiomycota</taxon>
        <taxon>Agaricomycotina</taxon>
        <taxon>Agaricomycetes</taxon>
        <taxon>Russulales</taxon>
        <taxon>Russulaceae</taxon>
        <taxon>Multifurca</taxon>
    </lineage>
</organism>
<comment type="caution">
    <text evidence="2">The sequence shown here is derived from an EMBL/GenBank/DDBJ whole genome shotgun (WGS) entry which is preliminary data.</text>
</comment>
<protein>
    <submittedName>
        <fullName evidence="2">Uncharacterized protein</fullName>
    </submittedName>
</protein>
<evidence type="ECO:0000256" key="1">
    <source>
        <dbReference type="SAM" id="Phobius"/>
    </source>
</evidence>
<evidence type="ECO:0000313" key="3">
    <source>
        <dbReference type="Proteomes" id="UP001203297"/>
    </source>
</evidence>
<evidence type="ECO:0000313" key="2">
    <source>
        <dbReference type="EMBL" id="KAI0291923.1"/>
    </source>
</evidence>
<keyword evidence="1" id="KW-0812">Transmembrane</keyword>
<reference evidence="2" key="1">
    <citation type="journal article" date="2022" name="New Phytol.">
        <title>Evolutionary transition to the ectomycorrhizal habit in the genomes of a hyperdiverse lineage of mushroom-forming fungi.</title>
        <authorList>
            <person name="Looney B."/>
            <person name="Miyauchi S."/>
            <person name="Morin E."/>
            <person name="Drula E."/>
            <person name="Courty P.E."/>
            <person name="Kohler A."/>
            <person name="Kuo A."/>
            <person name="LaButti K."/>
            <person name="Pangilinan J."/>
            <person name="Lipzen A."/>
            <person name="Riley R."/>
            <person name="Andreopoulos W."/>
            <person name="He G."/>
            <person name="Johnson J."/>
            <person name="Nolan M."/>
            <person name="Tritt A."/>
            <person name="Barry K.W."/>
            <person name="Grigoriev I.V."/>
            <person name="Nagy L.G."/>
            <person name="Hibbett D."/>
            <person name="Henrissat B."/>
            <person name="Matheny P.B."/>
            <person name="Labbe J."/>
            <person name="Martin F.M."/>
        </authorList>
    </citation>
    <scope>NUCLEOTIDE SEQUENCE</scope>
    <source>
        <strain evidence="2">BPL690</strain>
    </source>
</reference>
<dbReference type="EMBL" id="WTXG01000139">
    <property type="protein sequence ID" value="KAI0291923.1"/>
    <property type="molecule type" value="Genomic_DNA"/>
</dbReference>
<accession>A0AAD4QJG0</accession>
<feature type="transmembrane region" description="Helical" evidence="1">
    <location>
        <begin position="99"/>
        <end position="117"/>
    </location>
</feature>
<keyword evidence="3" id="KW-1185">Reference proteome</keyword>
<name>A0AAD4QJG0_9AGAM</name>
<proteinExistence type="predicted"/>
<gene>
    <name evidence="2" type="ORF">B0F90DRAFT_305131</name>
</gene>